<dbReference type="RefSeq" id="WP_106335056.1">
    <property type="nucleotide sequence ID" value="NZ_PVZS01000002.1"/>
</dbReference>
<dbReference type="GO" id="GO:0016020">
    <property type="term" value="C:membrane"/>
    <property type="evidence" value="ECO:0007669"/>
    <property type="project" value="InterPro"/>
</dbReference>
<dbReference type="Proteomes" id="UP000239772">
    <property type="component" value="Unassembled WGS sequence"/>
</dbReference>
<name>A0A2T1HYA7_9HYPH</name>
<comment type="similarity">
    <text evidence="2">Belongs to the methyl-accepting chemotaxis (MCP) protein family.</text>
</comment>
<dbReference type="PRINTS" id="PR00260">
    <property type="entry name" value="CHEMTRNSDUCR"/>
</dbReference>
<dbReference type="InterPro" id="IPR004090">
    <property type="entry name" value="Chemotax_Me-accpt_rcpt"/>
</dbReference>
<dbReference type="InterPro" id="IPR004089">
    <property type="entry name" value="MCPsignal_dom"/>
</dbReference>
<accession>A0A2T1HYA7</accession>
<keyword evidence="1 3" id="KW-0807">Transducer</keyword>
<protein>
    <submittedName>
        <fullName evidence="5">Chemotaxis protein</fullName>
    </submittedName>
</protein>
<evidence type="ECO:0000313" key="6">
    <source>
        <dbReference type="Proteomes" id="UP000239772"/>
    </source>
</evidence>
<evidence type="ECO:0000259" key="4">
    <source>
        <dbReference type="PROSITE" id="PS50111"/>
    </source>
</evidence>
<sequence length="483" mass="51637">MSTPALRLADAHSTNGLDANKAEAFIQGISDRIDQLGEIVDIAGDVNDVVRGVFSKAARIHDVAVAAEQMIRSNQSIAACAERAQGSAVAVKEGLASATGAIREGLASAHENVATLSEAATQFSAILQEATATVQRVSESSAAINSVAREIQLIAINAGVEAARSGAAGRGFAVIANAVKDLAEQTRAATAENARQLAALAETIEKLCRQSQDSEAKARAATADNASVAQRLAAFDEFGQSVHRLVADIEGISTPVAENIRVCGAVTDHLDTLVDELDESRSSYREAAQRIDSLVRTSQELVAFIAGSAVQAKDGKLIRAAQEAAAEISRLLEKAVDEGAIGLHDLFDEDYRPVPGSDPQQHLTRFTTLTDRLLPPVQEPLLSLDPRIVFCAAVDRNGYLPTHNRMYSKPLSPDPVWNAANCRNRRIFDDRTGLSAGRNTQRFLVQTYRRDMGGGQFALMKDVSAPIRVKGRHWGGFRIGVKV</sequence>
<evidence type="ECO:0000313" key="5">
    <source>
        <dbReference type="EMBL" id="PSC06677.1"/>
    </source>
</evidence>
<keyword evidence="6" id="KW-1185">Reference proteome</keyword>
<dbReference type="Gene3D" id="1.10.287.950">
    <property type="entry name" value="Methyl-accepting chemotaxis protein"/>
    <property type="match status" value="1"/>
</dbReference>
<comment type="caution">
    <text evidence="5">The sequence shown here is derived from an EMBL/GenBank/DDBJ whole genome shotgun (WGS) entry which is preliminary data.</text>
</comment>
<dbReference type="GO" id="GO:0007165">
    <property type="term" value="P:signal transduction"/>
    <property type="evidence" value="ECO:0007669"/>
    <property type="project" value="UniProtKB-KW"/>
</dbReference>
<dbReference type="PANTHER" id="PTHR32089:SF112">
    <property type="entry name" value="LYSOZYME-LIKE PROTEIN-RELATED"/>
    <property type="match status" value="1"/>
</dbReference>
<dbReference type="GO" id="GO:0004888">
    <property type="term" value="F:transmembrane signaling receptor activity"/>
    <property type="evidence" value="ECO:0007669"/>
    <property type="project" value="InterPro"/>
</dbReference>
<dbReference type="GO" id="GO:0006935">
    <property type="term" value="P:chemotaxis"/>
    <property type="evidence" value="ECO:0007669"/>
    <property type="project" value="InterPro"/>
</dbReference>
<dbReference type="PANTHER" id="PTHR32089">
    <property type="entry name" value="METHYL-ACCEPTING CHEMOTAXIS PROTEIN MCPB"/>
    <property type="match status" value="1"/>
</dbReference>
<evidence type="ECO:0000256" key="3">
    <source>
        <dbReference type="PROSITE-ProRule" id="PRU00284"/>
    </source>
</evidence>
<feature type="domain" description="Methyl-accepting transducer" evidence="4">
    <location>
        <begin position="41"/>
        <end position="274"/>
    </location>
</feature>
<organism evidence="5 6">
    <name type="scientific">Alsobacter soli</name>
    <dbReference type="NCBI Taxonomy" id="2109933"/>
    <lineage>
        <taxon>Bacteria</taxon>
        <taxon>Pseudomonadati</taxon>
        <taxon>Pseudomonadota</taxon>
        <taxon>Alphaproteobacteria</taxon>
        <taxon>Hyphomicrobiales</taxon>
        <taxon>Alsobacteraceae</taxon>
        <taxon>Alsobacter</taxon>
    </lineage>
</organism>
<reference evidence="6" key="1">
    <citation type="submission" date="2018-03" db="EMBL/GenBank/DDBJ databases">
        <authorList>
            <person name="Sun L."/>
            <person name="Liu H."/>
            <person name="Chen W."/>
            <person name="Huang K."/>
            <person name="Liu W."/>
            <person name="Gao X."/>
        </authorList>
    </citation>
    <scope>NUCLEOTIDE SEQUENCE [LARGE SCALE GENOMIC DNA]</scope>
    <source>
        <strain evidence="6">SH9</strain>
    </source>
</reference>
<dbReference type="EMBL" id="PVZS01000002">
    <property type="protein sequence ID" value="PSC06677.1"/>
    <property type="molecule type" value="Genomic_DNA"/>
</dbReference>
<evidence type="ECO:0000256" key="1">
    <source>
        <dbReference type="ARBA" id="ARBA00023224"/>
    </source>
</evidence>
<dbReference type="OrthoDB" id="2489132at2"/>
<dbReference type="Pfam" id="PF00015">
    <property type="entry name" value="MCPsignal"/>
    <property type="match status" value="1"/>
</dbReference>
<dbReference type="SMART" id="SM00283">
    <property type="entry name" value="MA"/>
    <property type="match status" value="1"/>
</dbReference>
<dbReference type="SUPFAM" id="SSF58104">
    <property type="entry name" value="Methyl-accepting chemotaxis protein (MCP) signaling domain"/>
    <property type="match status" value="1"/>
</dbReference>
<proteinExistence type="inferred from homology"/>
<gene>
    <name evidence="5" type="ORF">SLNSH_02430</name>
</gene>
<dbReference type="PROSITE" id="PS50111">
    <property type="entry name" value="CHEMOTAXIS_TRANSDUC_2"/>
    <property type="match status" value="1"/>
</dbReference>
<dbReference type="AlphaFoldDB" id="A0A2T1HYA7"/>
<evidence type="ECO:0000256" key="2">
    <source>
        <dbReference type="ARBA" id="ARBA00029447"/>
    </source>
</evidence>